<keyword evidence="3" id="KW-1185">Reference proteome</keyword>
<dbReference type="RefSeq" id="WP_111982528.1">
    <property type="nucleotide sequence ID" value="NZ_NFZS01000001.1"/>
</dbReference>
<dbReference type="Pfam" id="PF17278">
    <property type="entry name" value="DUF5343"/>
    <property type="match status" value="1"/>
</dbReference>
<name>A0A328PE99_9GAMM</name>
<dbReference type="InterPro" id="IPR035235">
    <property type="entry name" value="DUF5343"/>
</dbReference>
<dbReference type="EMBL" id="NFZS01000001">
    <property type="protein sequence ID" value="RAO78054.1"/>
    <property type="molecule type" value="Genomic_DNA"/>
</dbReference>
<reference evidence="2 3" key="1">
    <citation type="journal article" date="2018" name="Genet. Mol. Biol.">
        <title>The genome sequence of Dyella jiangningensis FCAV SCS01 from a lignocellulose-decomposing microbial consortium metagenome reveals potential for biotechnological applications.</title>
        <authorList>
            <person name="Desiderato J.G."/>
            <person name="Alvarenga D.O."/>
            <person name="Constancio M.T.L."/>
            <person name="Alves L.M.C."/>
            <person name="Varani A.M."/>
        </authorList>
    </citation>
    <scope>NUCLEOTIDE SEQUENCE [LARGE SCALE GENOMIC DNA]</scope>
    <source>
        <strain evidence="2 3">FCAV SCS01</strain>
    </source>
</reference>
<gene>
    <name evidence="2" type="ORF">CA260_09565</name>
</gene>
<evidence type="ECO:0000313" key="3">
    <source>
        <dbReference type="Proteomes" id="UP000248926"/>
    </source>
</evidence>
<feature type="region of interest" description="Disordered" evidence="1">
    <location>
        <begin position="155"/>
        <end position="191"/>
    </location>
</feature>
<organism evidence="2 3">
    <name type="scientific">Dyella jiangningensis</name>
    <dbReference type="NCBI Taxonomy" id="1379159"/>
    <lineage>
        <taxon>Bacteria</taxon>
        <taxon>Pseudomonadati</taxon>
        <taxon>Pseudomonadota</taxon>
        <taxon>Gammaproteobacteria</taxon>
        <taxon>Lysobacterales</taxon>
        <taxon>Rhodanobacteraceae</taxon>
        <taxon>Dyella</taxon>
    </lineage>
</organism>
<proteinExistence type="predicted"/>
<sequence length="251" mass="27907">MNDKSLKPPYTSYRSFQNLIGELREYVRAHQVVPSVIDRSLLHKRSGSEQSALIAALKWFELIEDDGTPTQLLHDYVETDESKSVPMLKSMVEKSYSLITDGKFDLRRATTNQMAEQFRQYDISGSTLYKCISFFLAAAKDAGIPVSPLVKAPVASSNGGAKRKSKPVLAPAPINPVVTPDPHLAQKTPRAPREDMVAIPIPIYGGSDGVIYLPGNMTEKQWTNVIKMTEFILQNYRETMAEQAAEAEEDS</sequence>
<evidence type="ECO:0000313" key="2">
    <source>
        <dbReference type="EMBL" id="RAO78054.1"/>
    </source>
</evidence>
<evidence type="ECO:0000256" key="1">
    <source>
        <dbReference type="SAM" id="MobiDB-lite"/>
    </source>
</evidence>
<comment type="caution">
    <text evidence="2">The sequence shown here is derived from an EMBL/GenBank/DDBJ whole genome shotgun (WGS) entry which is preliminary data.</text>
</comment>
<dbReference type="AlphaFoldDB" id="A0A328PE99"/>
<dbReference type="Proteomes" id="UP000248926">
    <property type="component" value="Unassembled WGS sequence"/>
</dbReference>
<accession>A0A328PE99</accession>
<dbReference type="OrthoDB" id="6042316at2"/>
<protein>
    <submittedName>
        <fullName evidence="2">Uncharacterized protein</fullName>
    </submittedName>
</protein>